<dbReference type="AlphaFoldDB" id="A0A453S1M0"/>
<reference evidence="2" key="3">
    <citation type="journal article" date="2017" name="Nature">
        <title>Genome sequence of the progenitor of the wheat D genome Aegilops tauschii.</title>
        <authorList>
            <person name="Luo M.C."/>
            <person name="Gu Y.Q."/>
            <person name="Puiu D."/>
            <person name="Wang H."/>
            <person name="Twardziok S.O."/>
            <person name="Deal K.R."/>
            <person name="Huo N."/>
            <person name="Zhu T."/>
            <person name="Wang L."/>
            <person name="Wang Y."/>
            <person name="McGuire P.E."/>
            <person name="Liu S."/>
            <person name="Long H."/>
            <person name="Ramasamy R.K."/>
            <person name="Rodriguez J.C."/>
            <person name="Van S.L."/>
            <person name="Yuan L."/>
            <person name="Wang Z."/>
            <person name="Xia Z."/>
            <person name="Xiao L."/>
            <person name="Anderson O.D."/>
            <person name="Ouyang S."/>
            <person name="Liang Y."/>
            <person name="Zimin A.V."/>
            <person name="Pertea G."/>
            <person name="Qi P."/>
            <person name="Bennetzen J.L."/>
            <person name="Dai X."/>
            <person name="Dawson M.W."/>
            <person name="Muller H.G."/>
            <person name="Kugler K."/>
            <person name="Rivarola-Duarte L."/>
            <person name="Spannagl M."/>
            <person name="Mayer K.F.X."/>
            <person name="Lu F.H."/>
            <person name="Bevan M.W."/>
            <person name="Leroy P."/>
            <person name="Li P."/>
            <person name="You F.M."/>
            <person name="Sun Q."/>
            <person name="Liu Z."/>
            <person name="Lyons E."/>
            <person name="Wicker T."/>
            <person name="Salzberg S.L."/>
            <person name="Devos K.M."/>
            <person name="Dvorak J."/>
        </authorList>
    </citation>
    <scope>NUCLEOTIDE SEQUENCE [LARGE SCALE GENOMIC DNA]</scope>
    <source>
        <strain evidence="2">cv. AL8/78</strain>
    </source>
</reference>
<reference evidence="2" key="5">
    <citation type="journal article" date="2021" name="G3 (Bethesda)">
        <title>Aegilops tauschii genome assembly Aet v5.0 features greater sequence contiguity and improved annotation.</title>
        <authorList>
            <person name="Wang L."/>
            <person name="Zhu T."/>
            <person name="Rodriguez J.C."/>
            <person name="Deal K.R."/>
            <person name="Dubcovsky J."/>
            <person name="McGuire P.E."/>
            <person name="Lux T."/>
            <person name="Spannagl M."/>
            <person name="Mayer K.F.X."/>
            <person name="Baldrich P."/>
            <person name="Meyers B.C."/>
            <person name="Huo N."/>
            <person name="Gu Y.Q."/>
            <person name="Zhou H."/>
            <person name="Devos K.M."/>
            <person name="Bennetzen J.L."/>
            <person name="Unver T."/>
            <person name="Budak H."/>
            <person name="Gulick P.J."/>
            <person name="Galiba G."/>
            <person name="Kalapos B."/>
            <person name="Nelson D.R."/>
            <person name="Li P."/>
            <person name="You F.M."/>
            <person name="Luo M.C."/>
            <person name="Dvorak J."/>
        </authorList>
    </citation>
    <scope>NUCLEOTIDE SEQUENCE [LARGE SCALE GENOMIC DNA]</scope>
    <source>
        <strain evidence="2">cv. AL8/78</strain>
    </source>
</reference>
<proteinExistence type="predicted"/>
<dbReference type="Proteomes" id="UP000015105">
    <property type="component" value="Chromosome 7D"/>
</dbReference>
<feature type="compositionally biased region" description="Pro residues" evidence="1">
    <location>
        <begin position="65"/>
        <end position="75"/>
    </location>
</feature>
<dbReference type="EnsemblPlants" id="AET7Gv20786300.8">
    <property type="protein sequence ID" value="AET7Gv20786300.8"/>
    <property type="gene ID" value="AET7Gv20786300"/>
</dbReference>
<name>A0A453S1M0_AEGTS</name>
<organism evidence="2 3">
    <name type="scientific">Aegilops tauschii subsp. strangulata</name>
    <name type="common">Goatgrass</name>
    <dbReference type="NCBI Taxonomy" id="200361"/>
    <lineage>
        <taxon>Eukaryota</taxon>
        <taxon>Viridiplantae</taxon>
        <taxon>Streptophyta</taxon>
        <taxon>Embryophyta</taxon>
        <taxon>Tracheophyta</taxon>
        <taxon>Spermatophyta</taxon>
        <taxon>Magnoliopsida</taxon>
        <taxon>Liliopsida</taxon>
        <taxon>Poales</taxon>
        <taxon>Poaceae</taxon>
        <taxon>BOP clade</taxon>
        <taxon>Pooideae</taxon>
        <taxon>Triticodae</taxon>
        <taxon>Triticeae</taxon>
        <taxon>Triticinae</taxon>
        <taxon>Aegilops</taxon>
    </lineage>
</organism>
<keyword evidence="3" id="KW-1185">Reference proteome</keyword>
<evidence type="ECO:0000313" key="3">
    <source>
        <dbReference type="Proteomes" id="UP000015105"/>
    </source>
</evidence>
<reference evidence="2" key="4">
    <citation type="submission" date="2019-03" db="UniProtKB">
        <authorList>
            <consortium name="EnsemblPlants"/>
        </authorList>
    </citation>
    <scope>IDENTIFICATION</scope>
</reference>
<reference evidence="3" key="2">
    <citation type="journal article" date="2017" name="Nat. Plants">
        <title>The Aegilops tauschii genome reveals multiple impacts of transposons.</title>
        <authorList>
            <person name="Zhao G."/>
            <person name="Zou C."/>
            <person name="Li K."/>
            <person name="Wang K."/>
            <person name="Li T."/>
            <person name="Gao L."/>
            <person name="Zhang X."/>
            <person name="Wang H."/>
            <person name="Yang Z."/>
            <person name="Liu X."/>
            <person name="Jiang W."/>
            <person name="Mao L."/>
            <person name="Kong X."/>
            <person name="Jiao Y."/>
            <person name="Jia J."/>
        </authorList>
    </citation>
    <scope>NUCLEOTIDE SEQUENCE [LARGE SCALE GENOMIC DNA]</scope>
    <source>
        <strain evidence="3">cv. AL8/78</strain>
    </source>
</reference>
<reference evidence="3" key="1">
    <citation type="journal article" date="2014" name="Science">
        <title>Ancient hybridizations among the ancestral genomes of bread wheat.</title>
        <authorList>
            <consortium name="International Wheat Genome Sequencing Consortium,"/>
            <person name="Marcussen T."/>
            <person name="Sandve S.R."/>
            <person name="Heier L."/>
            <person name="Spannagl M."/>
            <person name="Pfeifer M."/>
            <person name="Jakobsen K.S."/>
            <person name="Wulff B.B."/>
            <person name="Steuernagel B."/>
            <person name="Mayer K.F."/>
            <person name="Olsen O.A."/>
        </authorList>
    </citation>
    <scope>NUCLEOTIDE SEQUENCE [LARGE SCALE GENOMIC DNA]</scope>
    <source>
        <strain evidence="3">cv. AL8/78</strain>
    </source>
</reference>
<accession>A0A453S1M0</accession>
<dbReference type="Gramene" id="AET7Gv20786300.8">
    <property type="protein sequence ID" value="AET7Gv20786300.8"/>
    <property type="gene ID" value="AET7Gv20786300"/>
</dbReference>
<evidence type="ECO:0000256" key="1">
    <source>
        <dbReference type="SAM" id="MobiDB-lite"/>
    </source>
</evidence>
<feature type="region of interest" description="Disordered" evidence="1">
    <location>
        <begin position="44"/>
        <end position="75"/>
    </location>
</feature>
<evidence type="ECO:0000313" key="2">
    <source>
        <dbReference type="EnsemblPlants" id="AET7Gv20786300.8"/>
    </source>
</evidence>
<protein>
    <submittedName>
        <fullName evidence="2">Uncharacterized protein</fullName>
    </submittedName>
</protein>
<sequence>EQIAYVAKHRAAHLVHARKLGTQRLFPSPPVLVLGCSPSSLSDRHRHGLRPCPVSHPASLSQPDPFSPPILSPHT</sequence>